<comment type="caution">
    <text evidence="6">The sequence shown here is derived from an EMBL/GenBank/DDBJ whole genome shotgun (WGS) entry which is preliminary data.</text>
</comment>
<evidence type="ECO:0000313" key="7">
    <source>
        <dbReference type="Proteomes" id="UP000236345"/>
    </source>
</evidence>
<feature type="chain" id="PRO_5014454146" evidence="5">
    <location>
        <begin position="23"/>
        <end position="422"/>
    </location>
</feature>
<name>A0A2K1QEU2_9GAMM</name>
<keyword evidence="7" id="KW-1185">Reference proteome</keyword>
<evidence type="ECO:0000256" key="5">
    <source>
        <dbReference type="SAM" id="SignalP"/>
    </source>
</evidence>
<gene>
    <name evidence="6" type="ORF">COO59_01710</name>
</gene>
<dbReference type="GO" id="GO:0030313">
    <property type="term" value="C:cell envelope"/>
    <property type="evidence" value="ECO:0007669"/>
    <property type="project" value="UniProtKB-ARBA"/>
</dbReference>
<sequence length="422" mass="46659">MKKLTLSMIAAVLTSTFTMAHADTLRMECPSTPGGKEYCKYVKNRFEAAHPGNTLQFIDLPPASDEKLALLQQLFASNDENAVDLFQSDTVWIGLLDKHTLDLTDHVADIKKDFFPGAWQNDMVNGRVKAVPSYLDAGALYYRKDLLEKYNEKPPATWEDLTRIATRIQKAERDAGHSNFWGLIFQGKSYEGLTCNALEWIDSHNGGSFIDSDGKVTINNPQAAKALDMAAAWIGKIAPPGVLGYKEEESRAVFQNGDALFMRNWPYAYVLSQGDDSALKGKVGVMSLPKGEGGKSVSALGGWQWSINAATKHPETAIALLRMVSDTESQKMAQKLLGYSPTRVALYDDKEVLGRAPYLAEFKQIFADAAPRPATQTKGQYARVSNAIYNATFDVLRGRTDGKKAVAALQQRLNRIKGKQWH</sequence>
<accession>A0A2K1QEU2</accession>
<organism evidence="6 7">
    <name type="scientific">Mixta theicola</name>
    <dbReference type="NCBI Taxonomy" id="1458355"/>
    <lineage>
        <taxon>Bacteria</taxon>
        <taxon>Pseudomonadati</taxon>
        <taxon>Pseudomonadota</taxon>
        <taxon>Gammaproteobacteria</taxon>
        <taxon>Enterobacterales</taxon>
        <taxon>Erwiniaceae</taxon>
        <taxon>Mixta</taxon>
    </lineage>
</organism>
<dbReference type="OrthoDB" id="9808332at2"/>
<reference evidence="7" key="1">
    <citation type="submission" date="2017-09" db="EMBL/GenBank/DDBJ databases">
        <authorList>
            <person name="Palmer M."/>
            <person name="Steenkamp E.T."/>
            <person name="Coetzee M.P."/>
            <person name="Avontuur J.R."/>
            <person name="Van Zyl E."/>
            <person name="Chan W.-Y."/>
            <person name="Blom J."/>
            <person name="Venter S.N."/>
        </authorList>
    </citation>
    <scope>NUCLEOTIDE SEQUENCE [LARGE SCALE GENOMIC DNA]</scope>
    <source>
        <strain evidence="7">QC88-366</strain>
    </source>
</reference>
<feature type="signal peptide" evidence="5">
    <location>
        <begin position="1"/>
        <end position="22"/>
    </location>
</feature>
<protein>
    <submittedName>
        <fullName evidence="6">ABC transporter substrate-binding protein</fullName>
    </submittedName>
</protein>
<dbReference type="CDD" id="cd14750">
    <property type="entry name" value="PBP2_TMBP"/>
    <property type="match status" value="1"/>
</dbReference>
<evidence type="ECO:0000256" key="2">
    <source>
        <dbReference type="ARBA" id="ARBA00008520"/>
    </source>
</evidence>
<comment type="similarity">
    <text evidence="2">Belongs to the bacterial solute-binding protein 1 family.</text>
</comment>
<keyword evidence="4 5" id="KW-0732">Signal</keyword>
<comment type="subcellular location">
    <subcellularLocation>
        <location evidence="1">Periplasm</location>
    </subcellularLocation>
</comment>
<keyword evidence="3" id="KW-0813">Transport</keyword>
<dbReference type="EMBL" id="NWUO01000001">
    <property type="protein sequence ID" value="PNS13554.1"/>
    <property type="molecule type" value="Genomic_DNA"/>
</dbReference>
<dbReference type="InterPro" id="IPR006059">
    <property type="entry name" value="SBP"/>
</dbReference>
<dbReference type="InterPro" id="IPR050490">
    <property type="entry name" value="Bact_solute-bd_prot1"/>
</dbReference>
<proteinExistence type="inferred from homology"/>
<evidence type="ECO:0000256" key="1">
    <source>
        <dbReference type="ARBA" id="ARBA00004418"/>
    </source>
</evidence>
<dbReference type="PANTHER" id="PTHR43649">
    <property type="entry name" value="ARABINOSE-BINDING PROTEIN-RELATED"/>
    <property type="match status" value="1"/>
</dbReference>
<evidence type="ECO:0000256" key="3">
    <source>
        <dbReference type="ARBA" id="ARBA00022448"/>
    </source>
</evidence>
<dbReference type="GO" id="GO:0042597">
    <property type="term" value="C:periplasmic space"/>
    <property type="evidence" value="ECO:0007669"/>
    <property type="project" value="UniProtKB-SubCell"/>
</dbReference>
<dbReference type="PANTHER" id="PTHR43649:SF34">
    <property type="entry name" value="ABC TRANSPORTER PERIPLASMIC-BINDING PROTEIN YCJN-RELATED"/>
    <property type="match status" value="1"/>
</dbReference>
<evidence type="ECO:0000256" key="4">
    <source>
        <dbReference type="ARBA" id="ARBA00022729"/>
    </source>
</evidence>
<dbReference type="SUPFAM" id="SSF53850">
    <property type="entry name" value="Periplasmic binding protein-like II"/>
    <property type="match status" value="1"/>
</dbReference>
<dbReference type="AlphaFoldDB" id="A0A2K1QEU2"/>
<dbReference type="Proteomes" id="UP000236345">
    <property type="component" value="Unassembled WGS sequence"/>
</dbReference>
<evidence type="ECO:0000313" key="6">
    <source>
        <dbReference type="EMBL" id="PNS13554.1"/>
    </source>
</evidence>
<dbReference type="Gene3D" id="3.40.190.10">
    <property type="entry name" value="Periplasmic binding protein-like II"/>
    <property type="match status" value="2"/>
</dbReference>
<dbReference type="RefSeq" id="WP_103058098.1">
    <property type="nucleotide sequence ID" value="NZ_BSOF01000028.1"/>
</dbReference>
<dbReference type="Pfam" id="PF01547">
    <property type="entry name" value="SBP_bac_1"/>
    <property type="match status" value="1"/>
</dbReference>